<dbReference type="PANTHER" id="PTHR43011:SF1">
    <property type="entry name" value="IRON-SULFUR CLUSTER ASSEMBLY 2 HOMOLOG, MITOCHONDRIAL"/>
    <property type="match status" value="1"/>
</dbReference>
<proteinExistence type="predicted"/>
<dbReference type="InterPro" id="IPR000361">
    <property type="entry name" value="ATAP_core_dom"/>
</dbReference>
<accession>A0A3B1CS53</accession>
<sequence>MLTLTENAVNQIKKAQIDTNSADKSLRVAVVGGGCSGNQYQIGFDTEYAGDSKFESGGITVLVDERSAPMLAGIEIDFVESMQGSSFVFNNPNSDGGCGCGKSFSC</sequence>
<dbReference type="InterPro" id="IPR017870">
    <property type="entry name" value="FeS_cluster_insertion_CS"/>
</dbReference>
<dbReference type="AlphaFoldDB" id="A0A3B1CS53"/>
<reference evidence="2" key="1">
    <citation type="submission" date="2018-06" db="EMBL/GenBank/DDBJ databases">
        <authorList>
            <person name="Zhirakovskaya E."/>
        </authorList>
    </citation>
    <scope>NUCLEOTIDE SEQUENCE</scope>
</reference>
<dbReference type="InterPro" id="IPR035903">
    <property type="entry name" value="HesB-like_dom_sf"/>
</dbReference>
<dbReference type="SUPFAM" id="SSF89360">
    <property type="entry name" value="HesB-like domain"/>
    <property type="match status" value="1"/>
</dbReference>
<feature type="domain" description="Core" evidence="1">
    <location>
        <begin position="2"/>
        <end position="102"/>
    </location>
</feature>
<dbReference type="EMBL" id="UOGA01000301">
    <property type="protein sequence ID" value="VAX25510.1"/>
    <property type="molecule type" value="Genomic_DNA"/>
</dbReference>
<evidence type="ECO:0000313" key="2">
    <source>
        <dbReference type="EMBL" id="VAX25510.1"/>
    </source>
</evidence>
<dbReference type="Pfam" id="PF01521">
    <property type="entry name" value="Fe-S_biosyn"/>
    <property type="match status" value="1"/>
</dbReference>
<dbReference type="PROSITE" id="PS01152">
    <property type="entry name" value="HESB"/>
    <property type="match status" value="1"/>
</dbReference>
<evidence type="ECO:0000259" key="1">
    <source>
        <dbReference type="Pfam" id="PF01521"/>
    </source>
</evidence>
<dbReference type="Gene3D" id="2.60.300.12">
    <property type="entry name" value="HesB-like domain"/>
    <property type="match status" value="1"/>
</dbReference>
<dbReference type="InterPro" id="IPR016092">
    <property type="entry name" value="ATAP"/>
</dbReference>
<gene>
    <name evidence="2" type="ORF">MNBD_NITROSPINAE04-1447</name>
</gene>
<dbReference type="GO" id="GO:0051537">
    <property type="term" value="F:2 iron, 2 sulfur cluster binding"/>
    <property type="evidence" value="ECO:0007669"/>
    <property type="project" value="TreeGrafter"/>
</dbReference>
<dbReference type="GO" id="GO:0016226">
    <property type="term" value="P:iron-sulfur cluster assembly"/>
    <property type="evidence" value="ECO:0007669"/>
    <property type="project" value="InterPro"/>
</dbReference>
<dbReference type="NCBIfam" id="TIGR00049">
    <property type="entry name" value="iron-sulfur cluster assembly accessory protein"/>
    <property type="match status" value="1"/>
</dbReference>
<dbReference type="GO" id="GO:0005506">
    <property type="term" value="F:iron ion binding"/>
    <property type="evidence" value="ECO:0007669"/>
    <property type="project" value="TreeGrafter"/>
</dbReference>
<protein>
    <recommendedName>
        <fullName evidence="1">Core domain-containing protein</fullName>
    </recommendedName>
</protein>
<dbReference type="GO" id="GO:0051539">
    <property type="term" value="F:4 iron, 4 sulfur cluster binding"/>
    <property type="evidence" value="ECO:0007669"/>
    <property type="project" value="TreeGrafter"/>
</dbReference>
<name>A0A3B1CS53_9ZZZZ</name>
<dbReference type="PANTHER" id="PTHR43011">
    <property type="entry name" value="IRON-SULFUR CLUSTER ASSEMBLY 2 HOMOLOG, MITOCHONDRIAL"/>
    <property type="match status" value="1"/>
</dbReference>
<organism evidence="2">
    <name type="scientific">hydrothermal vent metagenome</name>
    <dbReference type="NCBI Taxonomy" id="652676"/>
    <lineage>
        <taxon>unclassified sequences</taxon>
        <taxon>metagenomes</taxon>
        <taxon>ecological metagenomes</taxon>
    </lineage>
</organism>